<evidence type="ECO:0008006" key="4">
    <source>
        <dbReference type="Google" id="ProtNLM"/>
    </source>
</evidence>
<name>A0A8T0HN62_CERPU</name>
<comment type="caution">
    <text evidence="2">The sequence shown here is derived from an EMBL/GenBank/DDBJ whole genome shotgun (WGS) entry which is preliminary data.</text>
</comment>
<dbReference type="Proteomes" id="UP000822688">
    <property type="component" value="Chromosome V"/>
</dbReference>
<keyword evidence="3" id="KW-1185">Reference proteome</keyword>
<evidence type="ECO:0000313" key="2">
    <source>
        <dbReference type="EMBL" id="KAG0572259.1"/>
    </source>
</evidence>
<gene>
    <name evidence="2" type="ORF">KC19_VG079500</name>
</gene>
<keyword evidence="1" id="KW-0732">Signal</keyword>
<dbReference type="AlphaFoldDB" id="A0A8T0HN62"/>
<protein>
    <recommendedName>
        <fullName evidence="4">Secreted protein</fullName>
    </recommendedName>
</protein>
<feature type="chain" id="PRO_5035909401" description="Secreted protein" evidence="1">
    <location>
        <begin position="20"/>
        <end position="59"/>
    </location>
</feature>
<feature type="signal peptide" evidence="1">
    <location>
        <begin position="1"/>
        <end position="19"/>
    </location>
</feature>
<reference evidence="2" key="1">
    <citation type="submission" date="2020-06" db="EMBL/GenBank/DDBJ databases">
        <title>WGS assembly of Ceratodon purpureus strain R40.</title>
        <authorList>
            <person name="Carey S.B."/>
            <person name="Jenkins J."/>
            <person name="Shu S."/>
            <person name="Lovell J.T."/>
            <person name="Sreedasyam A."/>
            <person name="Maumus F."/>
            <person name="Tiley G.P."/>
            <person name="Fernandez-Pozo N."/>
            <person name="Barry K."/>
            <person name="Chen C."/>
            <person name="Wang M."/>
            <person name="Lipzen A."/>
            <person name="Daum C."/>
            <person name="Saski C.A."/>
            <person name="Payton A.C."/>
            <person name="Mcbreen J.C."/>
            <person name="Conrad R.E."/>
            <person name="Kollar L.M."/>
            <person name="Olsson S."/>
            <person name="Huttunen S."/>
            <person name="Landis J.B."/>
            <person name="Wickett N.J."/>
            <person name="Johnson M.G."/>
            <person name="Rensing S.A."/>
            <person name="Grimwood J."/>
            <person name="Schmutz J."/>
            <person name="Mcdaniel S.F."/>
        </authorList>
    </citation>
    <scope>NUCLEOTIDE SEQUENCE</scope>
    <source>
        <strain evidence="2">R40</strain>
    </source>
</reference>
<evidence type="ECO:0000256" key="1">
    <source>
        <dbReference type="SAM" id="SignalP"/>
    </source>
</evidence>
<accession>A0A8T0HN62</accession>
<dbReference type="EMBL" id="CM026426">
    <property type="protein sequence ID" value="KAG0572259.1"/>
    <property type="molecule type" value="Genomic_DNA"/>
</dbReference>
<proteinExistence type="predicted"/>
<sequence length="59" mass="6191">MLLRTWFIVLFHVVSTSTAKVLVLAQASLVVTVAHGCADCPVAPALLDVEVGSLDVASR</sequence>
<evidence type="ECO:0000313" key="3">
    <source>
        <dbReference type="Proteomes" id="UP000822688"/>
    </source>
</evidence>
<organism evidence="2 3">
    <name type="scientific">Ceratodon purpureus</name>
    <name type="common">Fire moss</name>
    <name type="synonym">Dicranum purpureum</name>
    <dbReference type="NCBI Taxonomy" id="3225"/>
    <lineage>
        <taxon>Eukaryota</taxon>
        <taxon>Viridiplantae</taxon>
        <taxon>Streptophyta</taxon>
        <taxon>Embryophyta</taxon>
        <taxon>Bryophyta</taxon>
        <taxon>Bryophytina</taxon>
        <taxon>Bryopsida</taxon>
        <taxon>Dicranidae</taxon>
        <taxon>Pseudoditrichales</taxon>
        <taxon>Ditrichaceae</taxon>
        <taxon>Ceratodon</taxon>
    </lineage>
</organism>